<protein>
    <recommendedName>
        <fullName evidence="3">DUF222 domain-containing protein</fullName>
    </recommendedName>
</protein>
<keyword evidence="2" id="KW-1185">Reference proteome</keyword>
<proteinExistence type="predicted"/>
<accession>A0ABX0DF58</accession>
<comment type="caution">
    <text evidence="1">The sequence shown here is derived from an EMBL/GenBank/DDBJ whole genome shotgun (WGS) entry which is preliminary data.</text>
</comment>
<gene>
    <name evidence="1" type="ORF">G6N77_17630</name>
</gene>
<sequence>MDEEELAGFITRDPLAWRIWMSGYETGLAQGHQDERAGMEDLADLVARRQLVLEHCREEIRAELANTMTMAQVRRAREHTRVGNYAGGVVAWDRDGHE</sequence>
<organism evidence="1 2">
    <name type="scientific">Arthrobacter silviterrae</name>
    <dbReference type="NCBI Taxonomy" id="2026658"/>
    <lineage>
        <taxon>Bacteria</taxon>
        <taxon>Bacillati</taxon>
        <taxon>Actinomycetota</taxon>
        <taxon>Actinomycetes</taxon>
        <taxon>Micrococcales</taxon>
        <taxon>Micrococcaceae</taxon>
        <taxon>Arthrobacter</taxon>
    </lineage>
</organism>
<dbReference type="Proteomes" id="UP000479226">
    <property type="component" value="Unassembled WGS sequence"/>
</dbReference>
<evidence type="ECO:0000313" key="2">
    <source>
        <dbReference type="Proteomes" id="UP000479226"/>
    </source>
</evidence>
<evidence type="ECO:0008006" key="3">
    <source>
        <dbReference type="Google" id="ProtNLM"/>
    </source>
</evidence>
<reference evidence="1 2" key="1">
    <citation type="submission" date="2020-02" db="EMBL/GenBank/DDBJ databases">
        <title>Genome sequence of the type strain DSM 27180 of Arthrobacter silviterrae.</title>
        <authorList>
            <person name="Gao J."/>
            <person name="Sun J."/>
        </authorList>
    </citation>
    <scope>NUCLEOTIDE SEQUENCE [LARGE SCALE GENOMIC DNA]</scope>
    <source>
        <strain evidence="1 2">DSM 27180</strain>
    </source>
</reference>
<name>A0ABX0DF58_9MICC</name>
<evidence type="ECO:0000313" key="1">
    <source>
        <dbReference type="EMBL" id="NGN85268.1"/>
    </source>
</evidence>
<dbReference type="EMBL" id="JAAKZI010000043">
    <property type="protein sequence ID" value="NGN85268.1"/>
    <property type="molecule type" value="Genomic_DNA"/>
</dbReference>
<dbReference type="RefSeq" id="WP_165183481.1">
    <property type="nucleotide sequence ID" value="NZ_JAAKZI010000043.1"/>
</dbReference>